<evidence type="ECO:0000313" key="4">
    <source>
        <dbReference type="EMBL" id="CAF1016617.1"/>
    </source>
</evidence>
<feature type="region of interest" description="Disordered" evidence="1">
    <location>
        <begin position="199"/>
        <end position="222"/>
    </location>
</feature>
<dbReference type="Proteomes" id="UP000663877">
    <property type="component" value="Unassembled WGS sequence"/>
</dbReference>
<dbReference type="Proteomes" id="UP000663832">
    <property type="component" value="Unassembled WGS sequence"/>
</dbReference>
<evidence type="ECO:0000313" key="3">
    <source>
        <dbReference type="EMBL" id="CAF0871208.1"/>
    </source>
</evidence>
<dbReference type="OrthoDB" id="10038359at2759"/>
<protein>
    <submittedName>
        <fullName evidence="3">Uncharacterized protein</fullName>
    </submittedName>
</protein>
<comment type="caution">
    <text evidence="3">The sequence shown here is derived from an EMBL/GenBank/DDBJ whole genome shotgun (WGS) entry which is preliminary data.</text>
</comment>
<accession>A0A813XGI2</accession>
<dbReference type="AlphaFoldDB" id="A0A813XGI2"/>
<gene>
    <name evidence="3" type="ORF">BJG266_LOCUS8909</name>
    <name evidence="4" type="ORF">QVE165_LOCUS15764</name>
    <name evidence="2" type="ORF">QVE165_LOCUS5790</name>
</gene>
<evidence type="ECO:0000313" key="6">
    <source>
        <dbReference type="Proteomes" id="UP000663877"/>
    </source>
</evidence>
<evidence type="ECO:0000313" key="5">
    <source>
        <dbReference type="Proteomes" id="UP000663832"/>
    </source>
</evidence>
<proteinExistence type="predicted"/>
<evidence type="ECO:0000256" key="1">
    <source>
        <dbReference type="SAM" id="MobiDB-lite"/>
    </source>
</evidence>
<reference evidence="3" key="1">
    <citation type="submission" date="2021-02" db="EMBL/GenBank/DDBJ databases">
        <authorList>
            <person name="Nowell W R."/>
        </authorList>
    </citation>
    <scope>NUCLEOTIDE SEQUENCE</scope>
</reference>
<dbReference type="EMBL" id="CAJNOM010000086">
    <property type="protein sequence ID" value="CAF1016617.1"/>
    <property type="molecule type" value="Genomic_DNA"/>
</dbReference>
<sequence length="303" mass="35342">MASARNLCQHSDIDGIQCTSNDYVLCPHCQLQVCLKHLNFHQDILRSDLFHLFDNINHVRINLDNLIFDPTNYRAELFEKLDNWYNERSNLLNKIYSDKKQQLQILCLQAHMEFDTYKTKKDLQLKDNLLKQFKKVSKQKQIHIDDINDMKNKLNDIETGLDELKQLLIDIYPDTTNMDIHIVKRRYVEATRPSFNIDDDDNLWDIEDDDDDDDDDEKMQSSDDIQIIGEFSNTDQYPSSPDIILLPSPKSSSIPMTSCSSKTTTISKKEPLKFIIKRLQHSTTPNQVKYKLQTVPTSSVLLT</sequence>
<name>A0A813XGI2_9BILA</name>
<keyword evidence="5" id="KW-1185">Reference proteome</keyword>
<dbReference type="EMBL" id="CAJNOM010000023">
    <property type="protein sequence ID" value="CAF0831156.1"/>
    <property type="molecule type" value="Genomic_DNA"/>
</dbReference>
<dbReference type="EMBL" id="CAJNOI010000028">
    <property type="protein sequence ID" value="CAF0871208.1"/>
    <property type="molecule type" value="Genomic_DNA"/>
</dbReference>
<evidence type="ECO:0000313" key="2">
    <source>
        <dbReference type="EMBL" id="CAF0831156.1"/>
    </source>
</evidence>
<feature type="compositionally biased region" description="Acidic residues" evidence="1">
    <location>
        <begin position="199"/>
        <end position="217"/>
    </location>
</feature>
<organism evidence="3 6">
    <name type="scientific">Adineta steineri</name>
    <dbReference type="NCBI Taxonomy" id="433720"/>
    <lineage>
        <taxon>Eukaryota</taxon>
        <taxon>Metazoa</taxon>
        <taxon>Spiralia</taxon>
        <taxon>Gnathifera</taxon>
        <taxon>Rotifera</taxon>
        <taxon>Eurotatoria</taxon>
        <taxon>Bdelloidea</taxon>
        <taxon>Adinetida</taxon>
        <taxon>Adinetidae</taxon>
        <taxon>Adineta</taxon>
    </lineage>
</organism>